<feature type="domain" description="3D" evidence="2">
    <location>
        <begin position="129"/>
        <end position="189"/>
    </location>
</feature>
<reference evidence="3 4" key="2">
    <citation type="journal article" date="2018" name="Plant J.">
        <title>The Physcomitrella patens chromosome-scale assembly reveals moss genome structure and evolution.</title>
        <authorList>
            <person name="Lang D."/>
            <person name="Ullrich K.K."/>
            <person name="Murat F."/>
            <person name="Fuchs J."/>
            <person name="Jenkins J."/>
            <person name="Haas F.B."/>
            <person name="Piednoel M."/>
            <person name="Gundlach H."/>
            <person name="Van Bel M."/>
            <person name="Meyberg R."/>
            <person name="Vives C."/>
            <person name="Morata J."/>
            <person name="Symeonidi A."/>
            <person name="Hiss M."/>
            <person name="Muchero W."/>
            <person name="Kamisugi Y."/>
            <person name="Saleh O."/>
            <person name="Blanc G."/>
            <person name="Decker E.L."/>
            <person name="van Gessel N."/>
            <person name="Grimwood J."/>
            <person name="Hayes R.D."/>
            <person name="Graham S.W."/>
            <person name="Gunter L.E."/>
            <person name="McDaniel S.F."/>
            <person name="Hoernstein S.N.W."/>
            <person name="Larsson A."/>
            <person name="Li F.W."/>
            <person name="Perroud P.F."/>
            <person name="Phillips J."/>
            <person name="Ranjan P."/>
            <person name="Rokshar D.S."/>
            <person name="Rothfels C.J."/>
            <person name="Schneider L."/>
            <person name="Shu S."/>
            <person name="Stevenson D.W."/>
            <person name="Thummler F."/>
            <person name="Tillich M."/>
            <person name="Villarreal Aguilar J.C."/>
            <person name="Widiez T."/>
            <person name="Wong G.K."/>
            <person name="Wymore A."/>
            <person name="Zhang Y."/>
            <person name="Zimmer A.D."/>
            <person name="Quatrano R.S."/>
            <person name="Mayer K.F.X."/>
            <person name="Goodstein D."/>
            <person name="Casacuberta J.M."/>
            <person name="Vandepoele K."/>
            <person name="Reski R."/>
            <person name="Cuming A.C."/>
            <person name="Tuskan G.A."/>
            <person name="Maumus F."/>
            <person name="Salse J."/>
            <person name="Schmutz J."/>
            <person name="Rensing S.A."/>
        </authorList>
    </citation>
    <scope>NUCLEOTIDE SEQUENCE [LARGE SCALE GENOMIC DNA]</scope>
    <source>
        <strain evidence="3 4">cv. Gransden 2004</strain>
    </source>
</reference>
<dbReference type="GO" id="GO:0004553">
    <property type="term" value="F:hydrolase activity, hydrolyzing O-glycosyl compounds"/>
    <property type="evidence" value="ECO:0007669"/>
    <property type="project" value="InterPro"/>
</dbReference>
<protein>
    <recommendedName>
        <fullName evidence="2">3D domain-containing protein</fullName>
    </recommendedName>
</protein>
<name>A0A7I4BP34_PHYPA</name>
<dbReference type="Gramene" id="Pp3c1_13260V3.2">
    <property type="protein sequence ID" value="Pp3c1_13260V3.2"/>
    <property type="gene ID" value="Pp3c1_13260"/>
</dbReference>
<dbReference type="InParanoid" id="A0A7I4BP34"/>
<evidence type="ECO:0000313" key="4">
    <source>
        <dbReference type="Proteomes" id="UP000006727"/>
    </source>
</evidence>
<dbReference type="GO" id="GO:0019867">
    <property type="term" value="C:outer membrane"/>
    <property type="evidence" value="ECO:0007669"/>
    <property type="project" value="InterPro"/>
</dbReference>
<dbReference type="Pfam" id="PF06725">
    <property type="entry name" value="3D"/>
    <property type="match status" value="1"/>
</dbReference>
<dbReference type="RefSeq" id="XP_024386497.1">
    <property type="nucleotide sequence ID" value="XM_024530729.2"/>
</dbReference>
<dbReference type="OMA" id="PFGTRMY"/>
<dbReference type="Proteomes" id="UP000006727">
    <property type="component" value="Chromosome 1"/>
</dbReference>
<dbReference type="InterPro" id="IPR010611">
    <property type="entry name" value="3D_dom"/>
</dbReference>
<dbReference type="EnsemblPlants" id="Pp3c1_13260V3.2">
    <property type="protein sequence ID" value="Pp3c1_13260V3.2"/>
    <property type="gene ID" value="Pp3c1_13260"/>
</dbReference>
<evidence type="ECO:0000259" key="2">
    <source>
        <dbReference type="Pfam" id="PF06725"/>
    </source>
</evidence>
<evidence type="ECO:0000256" key="1">
    <source>
        <dbReference type="ARBA" id="ARBA00022729"/>
    </source>
</evidence>
<dbReference type="EMBL" id="ABEU02000001">
    <property type="status" value="NOT_ANNOTATED_CDS"/>
    <property type="molecule type" value="Genomic_DNA"/>
</dbReference>
<sequence>MPPYTLEIECTAYCRCGYCCNWEWGLRLPSAFPFYLGFSPSLMPVRLRTRKKGNREHQRLPFFCKWSPVIRFWTATTQNGQPYYGLTSNGSFPAQARPPLFSKLSLMNYQNLPARLLFFPWKLLPRHGTIAADTNYYPFGTRMFIPGYGWGEVEDRGGAIKGPHRIDLYHRSHKTALQWGRRKVQVLVIKPGQSRLDSMNIPRPVKSALKGLNWIRSLLF</sequence>
<proteinExistence type="predicted"/>
<gene>
    <name evidence="3" type="primary">LOC112287588</name>
</gene>
<dbReference type="KEGG" id="ppp:112287588"/>
<dbReference type="OrthoDB" id="1870707at2759"/>
<accession>A0A7I4BP34</accession>
<dbReference type="PANTHER" id="PTHR39160">
    <property type="entry name" value="CELL WALL-BINDING PROTEIN YOCH"/>
    <property type="match status" value="1"/>
</dbReference>
<dbReference type="InterPro" id="IPR036908">
    <property type="entry name" value="RlpA-like_sf"/>
</dbReference>
<dbReference type="GeneID" id="112287588"/>
<dbReference type="PANTHER" id="PTHR39160:SF4">
    <property type="entry name" value="RESUSCITATION-PROMOTING FACTOR RPFB"/>
    <property type="match status" value="1"/>
</dbReference>
<keyword evidence="4" id="KW-1185">Reference proteome</keyword>
<reference evidence="3" key="3">
    <citation type="submission" date="2020-12" db="UniProtKB">
        <authorList>
            <consortium name="EnsemblPlants"/>
        </authorList>
    </citation>
    <scope>IDENTIFICATION</scope>
</reference>
<keyword evidence="1" id="KW-0732">Signal</keyword>
<dbReference type="SUPFAM" id="SSF50685">
    <property type="entry name" value="Barwin-like endoglucanases"/>
    <property type="match status" value="1"/>
</dbReference>
<dbReference type="CDD" id="cd22786">
    <property type="entry name" value="DPBB_YuiC-like"/>
    <property type="match status" value="1"/>
</dbReference>
<evidence type="ECO:0000313" key="3">
    <source>
        <dbReference type="EnsemblPlants" id="Pp3c1_13260V3.2"/>
    </source>
</evidence>
<dbReference type="Gene3D" id="2.40.40.10">
    <property type="entry name" value="RlpA-like domain"/>
    <property type="match status" value="1"/>
</dbReference>
<dbReference type="AlphaFoldDB" id="A0A7I4BP34"/>
<reference evidence="3 4" key="1">
    <citation type="journal article" date="2008" name="Science">
        <title>The Physcomitrella genome reveals evolutionary insights into the conquest of land by plants.</title>
        <authorList>
            <person name="Rensing S."/>
            <person name="Lang D."/>
            <person name="Zimmer A."/>
            <person name="Terry A."/>
            <person name="Salamov A."/>
            <person name="Shapiro H."/>
            <person name="Nishiyama T."/>
            <person name="Perroud P.-F."/>
            <person name="Lindquist E."/>
            <person name="Kamisugi Y."/>
            <person name="Tanahashi T."/>
            <person name="Sakakibara K."/>
            <person name="Fujita T."/>
            <person name="Oishi K."/>
            <person name="Shin-I T."/>
            <person name="Kuroki Y."/>
            <person name="Toyoda A."/>
            <person name="Suzuki Y."/>
            <person name="Hashimoto A."/>
            <person name="Yamaguchi K."/>
            <person name="Sugano A."/>
            <person name="Kohara Y."/>
            <person name="Fujiyama A."/>
            <person name="Anterola A."/>
            <person name="Aoki S."/>
            <person name="Ashton N."/>
            <person name="Barbazuk W.B."/>
            <person name="Barker E."/>
            <person name="Bennetzen J."/>
            <person name="Bezanilla M."/>
            <person name="Blankenship R."/>
            <person name="Cho S.H."/>
            <person name="Dutcher S."/>
            <person name="Estelle M."/>
            <person name="Fawcett J.A."/>
            <person name="Gundlach H."/>
            <person name="Hanada K."/>
            <person name="Heyl A."/>
            <person name="Hicks K.A."/>
            <person name="Hugh J."/>
            <person name="Lohr M."/>
            <person name="Mayer K."/>
            <person name="Melkozernov A."/>
            <person name="Murata T."/>
            <person name="Nelson D."/>
            <person name="Pils B."/>
            <person name="Prigge M."/>
            <person name="Reiss B."/>
            <person name="Renner T."/>
            <person name="Rombauts S."/>
            <person name="Rushton P."/>
            <person name="Sanderfoot A."/>
            <person name="Schween G."/>
            <person name="Shiu S.-H."/>
            <person name="Stueber K."/>
            <person name="Theodoulou F.L."/>
            <person name="Tu H."/>
            <person name="Van de Peer Y."/>
            <person name="Verrier P.J."/>
            <person name="Waters E."/>
            <person name="Wood A."/>
            <person name="Yang L."/>
            <person name="Cove D."/>
            <person name="Cuming A."/>
            <person name="Hasebe M."/>
            <person name="Lucas S."/>
            <person name="Mishler D.B."/>
            <person name="Reski R."/>
            <person name="Grigoriev I."/>
            <person name="Quatrano R.S."/>
            <person name="Boore J.L."/>
        </authorList>
    </citation>
    <scope>NUCLEOTIDE SEQUENCE [LARGE SCALE GENOMIC DNA]</scope>
    <source>
        <strain evidence="3 4">cv. Gransden 2004</strain>
    </source>
</reference>
<organism evidence="3 4">
    <name type="scientific">Physcomitrium patens</name>
    <name type="common">Spreading-leaved earth moss</name>
    <name type="synonym">Physcomitrella patens</name>
    <dbReference type="NCBI Taxonomy" id="3218"/>
    <lineage>
        <taxon>Eukaryota</taxon>
        <taxon>Viridiplantae</taxon>
        <taxon>Streptophyta</taxon>
        <taxon>Embryophyta</taxon>
        <taxon>Bryophyta</taxon>
        <taxon>Bryophytina</taxon>
        <taxon>Bryopsida</taxon>
        <taxon>Funariidae</taxon>
        <taxon>Funariales</taxon>
        <taxon>Funariaceae</taxon>
        <taxon>Physcomitrium</taxon>
    </lineage>
</organism>
<dbReference type="InterPro" id="IPR051933">
    <property type="entry name" value="Resuscitation_pf_RpfB"/>
</dbReference>
<dbReference type="GO" id="GO:0009254">
    <property type="term" value="P:peptidoglycan turnover"/>
    <property type="evidence" value="ECO:0007669"/>
    <property type="project" value="InterPro"/>
</dbReference>